<organism evidence="1 2">
    <name type="scientific">Gordonia caeni</name>
    <dbReference type="NCBI Taxonomy" id="1007097"/>
    <lineage>
        <taxon>Bacteria</taxon>
        <taxon>Bacillati</taxon>
        <taxon>Actinomycetota</taxon>
        <taxon>Actinomycetes</taxon>
        <taxon>Mycobacteriales</taxon>
        <taxon>Gordoniaceae</taxon>
        <taxon>Gordonia</taxon>
    </lineage>
</organism>
<proteinExistence type="predicted"/>
<dbReference type="Proteomes" id="UP001418444">
    <property type="component" value="Unassembled WGS sequence"/>
</dbReference>
<protein>
    <submittedName>
        <fullName evidence="1">DUF3027 domain-containing protein</fullName>
    </submittedName>
</protein>
<evidence type="ECO:0000313" key="2">
    <source>
        <dbReference type="Proteomes" id="UP001418444"/>
    </source>
</evidence>
<keyword evidence="2" id="KW-1185">Reference proteome</keyword>
<dbReference type="InterPro" id="IPR021391">
    <property type="entry name" value="DUF3027"/>
</dbReference>
<name>A0ABP7PML9_9ACTN</name>
<gene>
    <name evidence="1" type="ORF">GCM10022231_31430</name>
</gene>
<reference evidence="2" key="1">
    <citation type="journal article" date="2019" name="Int. J. Syst. Evol. Microbiol.">
        <title>The Global Catalogue of Microorganisms (GCM) 10K type strain sequencing project: providing services to taxonomists for standard genome sequencing and annotation.</title>
        <authorList>
            <consortium name="The Broad Institute Genomics Platform"/>
            <consortium name="The Broad Institute Genome Sequencing Center for Infectious Disease"/>
            <person name="Wu L."/>
            <person name="Ma J."/>
        </authorList>
    </citation>
    <scope>NUCLEOTIDE SEQUENCE [LARGE SCALE GENOMIC DNA]</scope>
    <source>
        <strain evidence="2">JCM 16923</strain>
    </source>
</reference>
<evidence type="ECO:0000313" key="1">
    <source>
        <dbReference type="EMBL" id="GAA3968138.1"/>
    </source>
</evidence>
<accession>A0ABP7PML9</accession>
<comment type="caution">
    <text evidence="1">The sequence shown here is derived from an EMBL/GenBank/DDBJ whole genome shotgun (WGS) entry which is preliminary data.</text>
</comment>
<sequence>MAQTDLLEQAEQMARDVLVADGENPGEHLGARAEGDWAVAHHFAAQVPGYDGWQWCVVLAGAPGASEVTVSEVVLLPGDGALLAPAWVPWNERISAGDLGPGDLLAAPPDDPRLVPGQIDTLDVDPIDRDQVGQVFGEIGLGRDRLLSYEGRAEAAQRWHDGEYGPESPMARGARHTCATCGFYLPLAGALHGAFGVCANQFAADGHVVAADYGCGAHADTPVPPGGQGSPAYDAYDDGAVEIVSRDDADTGAR</sequence>
<dbReference type="EMBL" id="BAAAZW010000010">
    <property type="protein sequence ID" value="GAA3968138.1"/>
    <property type="molecule type" value="Genomic_DNA"/>
</dbReference>
<dbReference type="Pfam" id="PF11228">
    <property type="entry name" value="DUF3027"/>
    <property type="match status" value="1"/>
</dbReference>